<dbReference type="AlphaFoldDB" id="A0A8H7EVN7"/>
<dbReference type="InterPro" id="IPR046373">
    <property type="entry name" value="Acyl-CoA_Oxase/DH_mid-dom_sf"/>
</dbReference>
<dbReference type="SUPFAM" id="SSF56645">
    <property type="entry name" value="Acyl-CoA dehydrogenase NM domain-like"/>
    <property type="match status" value="1"/>
</dbReference>
<sequence length="563" mass="63518">MAQHLHAHPLFHPHSELLSPDERIALSYKRARLLFKSYGLTLRDIQYCSPRFWEMFRDPLFAADISMFTVVVVHVNLVLGTLSRHLKHRPDLRPLVDSLMRFETIGIYLLSERGHGLDAFNIETTATKTPNGFLLHTPREEGAKFMPGTSPLYGFPKVALTMARLIVDGEDRGTRFFVVPLCNTREMYQGVESITLPRRSGTHPFDWSITRFNNVRLPPTALISSDPNDLSRPSDPSFAWWNEIWRIPFGTLGIASPWIPALKATAYTGGRYSMVRCILGKGDKPYPIFSFRTQQLPVLRATATAIVMDNWYSSLIDAVMDNTLDPNVRHAYAVIGKTTVIRHFQRCVSEVSERLGAQGTFEHNHLAKLENDAKGAIIAEGDVLTLCIRLFSELLLGRYQIPLPPSSESLLASHASSIFQENLLLFETLKCDHRSPTYNSLLLPQAELVIESMGHALAYSSALKSDIPKYVLDMYECAVISRDSAWYTEQAGLGRMEQRKREDKAVEGMLPHFSELVTSLDVGETLRAPIVEDGLWKRYLERLTVHSGNAVSPLVPEQFHAML</sequence>
<comment type="caution">
    <text evidence="1">The sequence shown here is derived from an EMBL/GenBank/DDBJ whole genome shotgun (WGS) entry which is preliminary data.</text>
</comment>
<gene>
    <name evidence="1" type="ORF">Agabi119p4_10945</name>
</gene>
<dbReference type="Proteomes" id="UP000629468">
    <property type="component" value="Unassembled WGS sequence"/>
</dbReference>
<dbReference type="InterPro" id="IPR012258">
    <property type="entry name" value="Acyl-CoA_oxidase"/>
</dbReference>
<dbReference type="SUPFAM" id="SSF47203">
    <property type="entry name" value="Acyl-CoA dehydrogenase C-terminal domain-like"/>
    <property type="match status" value="1"/>
</dbReference>
<dbReference type="InterPro" id="IPR036250">
    <property type="entry name" value="AcylCo_DH-like_C"/>
</dbReference>
<dbReference type="GO" id="GO:0005504">
    <property type="term" value="F:fatty acid binding"/>
    <property type="evidence" value="ECO:0007669"/>
    <property type="project" value="TreeGrafter"/>
</dbReference>
<dbReference type="Gene3D" id="1.20.140.10">
    <property type="entry name" value="Butyryl-CoA Dehydrogenase, subunit A, domain 3"/>
    <property type="match status" value="1"/>
</dbReference>
<dbReference type="PANTHER" id="PTHR10909">
    <property type="entry name" value="ELECTRON TRANSPORT OXIDOREDUCTASE"/>
    <property type="match status" value="1"/>
</dbReference>
<dbReference type="EMBL" id="JABXXO010000015">
    <property type="protein sequence ID" value="KAF7760269.1"/>
    <property type="molecule type" value="Genomic_DNA"/>
</dbReference>
<dbReference type="GO" id="GO:0003997">
    <property type="term" value="F:acyl-CoA oxidase activity"/>
    <property type="evidence" value="ECO:0007669"/>
    <property type="project" value="InterPro"/>
</dbReference>
<dbReference type="InterPro" id="IPR009100">
    <property type="entry name" value="AcylCoA_DH/oxidase_NM_dom_sf"/>
</dbReference>
<evidence type="ECO:0008006" key="3">
    <source>
        <dbReference type="Google" id="ProtNLM"/>
    </source>
</evidence>
<dbReference type="GO" id="GO:0033540">
    <property type="term" value="P:fatty acid beta-oxidation using acyl-CoA oxidase"/>
    <property type="evidence" value="ECO:0007669"/>
    <property type="project" value="TreeGrafter"/>
</dbReference>
<reference evidence="1 2" key="1">
    <citation type="journal article" name="Sci. Rep.">
        <title>Telomere-to-telomere assembled and centromere annotated genomes of the two main subspecies of the button mushroom Agaricus bisporus reveal especially polymorphic chromosome ends.</title>
        <authorList>
            <person name="Sonnenberg A.S.M."/>
            <person name="Sedaghat-Telgerd N."/>
            <person name="Lavrijssen B."/>
            <person name="Ohm R.A."/>
            <person name="Hendrickx P.M."/>
            <person name="Scholtmeijer K."/>
            <person name="Baars J.J.P."/>
            <person name="van Peer A."/>
        </authorList>
    </citation>
    <scope>NUCLEOTIDE SEQUENCE [LARGE SCALE GENOMIC DNA]</scope>
    <source>
        <strain evidence="1 2">H119_p4</strain>
    </source>
</reference>
<evidence type="ECO:0000313" key="1">
    <source>
        <dbReference type="EMBL" id="KAF7760269.1"/>
    </source>
</evidence>
<proteinExistence type="predicted"/>
<organism evidence="1 2">
    <name type="scientific">Agaricus bisporus var. burnettii</name>
    <dbReference type="NCBI Taxonomy" id="192524"/>
    <lineage>
        <taxon>Eukaryota</taxon>
        <taxon>Fungi</taxon>
        <taxon>Dikarya</taxon>
        <taxon>Basidiomycota</taxon>
        <taxon>Agaricomycotina</taxon>
        <taxon>Agaricomycetes</taxon>
        <taxon>Agaricomycetidae</taxon>
        <taxon>Agaricales</taxon>
        <taxon>Agaricineae</taxon>
        <taxon>Agaricaceae</taxon>
        <taxon>Agaricus</taxon>
    </lineage>
</organism>
<evidence type="ECO:0000313" key="2">
    <source>
        <dbReference type="Proteomes" id="UP000629468"/>
    </source>
</evidence>
<dbReference type="GO" id="GO:0005777">
    <property type="term" value="C:peroxisome"/>
    <property type="evidence" value="ECO:0007669"/>
    <property type="project" value="InterPro"/>
</dbReference>
<protein>
    <recommendedName>
        <fullName evidence="3">Acyl-CoA oxidase</fullName>
    </recommendedName>
</protein>
<name>A0A8H7EVN7_AGABI</name>
<dbReference type="Gene3D" id="2.40.110.10">
    <property type="entry name" value="Butyryl-CoA Dehydrogenase, subunit A, domain 2"/>
    <property type="match status" value="1"/>
</dbReference>
<dbReference type="PANTHER" id="PTHR10909:SF382">
    <property type="entry name" value="ACYL-COENZYME A OXIDASE"/>
    <property type="match status" value="1"/>
</dbReference>
<dbReference type="GO" id="GO:0055088">
    <property type="term" value="P:lipid homeostasis"/>
    <property type="evidence" value="ECO:0007669"/>
    <property type="project" value="TreeGrafter"/>
</dbReference>
<dbReference type="GO" id="GO:0071949">
    <property type="term" value="F:FAD binding"/>
    <property type="evidence" value="ECO:0007669"/>
    <property type="project" value="InterPro"/>
</dbReference>
<accession>A0A8H7EVN7</accession>